<dbReference type="SUPFAM" id="SSF46689">
    <property type="entry name" value="Homeodomain-like"/>
    <property type="match status" value="2"/>
</dbReference>
<feature type="domain" description="SANT" evidence="7">
    <location>
        <begin position="168"/>
        <end position="220"/>
    </location>
</feature>
<dbReference type="InterPro" id="IPR009057">
    <property type="entry name" value="Homeodomain-like_sf"/>
</dbReference>
<dbReference type="GO" id="GO:0042796">
    <property type="term" value="P:snRNA transcription by RNA polymerase III"/>
    <property type="evidence" value="ECO:0007669"/>
    <property type="project" value="TreeGrafter"/>
</dbReference>
<dbReference type="GO" id="GO:0000978">
    <property type="term" value="F:RNA polymerase II cis-regulatory region sequence-specific DNA binding"/>
    <property type="evidence" value="ECO:0007669"/>
    <property type="project" value="TreeGrafter"/>
</dbReference>
<dbReference type="InterPro" id="IPR051575">
    <property type="entry name" value="Myb-like_DNA-bd"/>
</dbReference>
<evidence type="ECO:0000313" key="9">
    <source>
        <dbReference type="EMBL" id="OHT12690.1"/>
    </source>
</evidence>
<dbReference type="CDD" id="cd00167">
    <property type="entry name" value="SANT"/>
    <property type="match status" value="2"/>
</dbReference>
<dbReference type="InterPro" id="IPR017884">
    <property type="entry name" value="SANT_dom"/>
</dbReference>
<dbReference type="InterPro" id="IPR017930">
    <property type="entry name" value="Myb_dom"/>
</dbReference>
<dbReference type="GeneID" id="94834267"/>
<evidence type="ECO:0000259" key="6">
    <source>
        <dbReference type="PROSITE" id="PS50090"/>
    </source>
</evidence>
<sequence>MDPHLQAICEFIFKEFHDRKIFRNSTASSKLKRIIEQFILKEITYEKCKEVVTKIAKTTKPISRLHTIINMITAPIPFYDNDSRSSINGSPETNCPGNKANVPGNHSSAKKLINRKNRQWTTNEDNRLLAGIYFYGLNNWKAIAHFVGNERTRSQCSQRWLRGLNPLVTKSPWTHLEDMNLLKLVETHGAKKWIYISSQIGNRSDVQCRYRYMNLMKMNEYSYNSNTINLKKPLEINTSTISREKNNDLYSKGKNKITSLSSTINNDFYDSKKLQRPNLSTSVLTNDFSPMNSHNNQTMNSQIYAQFNNPINNQVNNHMNTKYNHIHLNYQGNSMTQLQYLLNQNQNIPISQQSNGNIFNPFSYQGQSPPVIYNSHLNQVSGLVANCQSYQIQAPLVHQNNEENSSPYPTPKIQEVHTHVENNVSQSTTDLSSESFQHESLESTKIQQVELLSNPSSDDIFDFDYFLKRDSDFCFASGI</sequence>
<dbReference type="Proteomes" id="UP000179807">
    <property type="component" value="Unassembled WGS sequence"/>
</dbReference>
<gene>
    <name evidence="9" type="ORF">TRFO_17398</name>
</gene>
<evidence type="ECO:0008006" key="11">
    <source>
        <dbReference type="Google" id="ProtNLM"/>
    </source>
</evidence>
<evidence type="ECO:0000256" key="3">
    <source>
        <dbReference type="ARBA" id="ARBA00023163"/>
    </source>
</evidence>
<feature type="region of interest" description="Disordered" evidence="5">
    <location>
        <begin position="87"/>
        <end position="107"/>
    </location>
</feature>
<feature type="domain" description="Myb-like" evidence="6">
    <location>
        <begin position="165"/>
        <end position="216"/>
    </location>
</feature>
<feature type="domain" description="HTH myb-type" evidence="8">
    <location>
        <begin position="112"/>
        <end position="162"/>
    </location>
</feature>
<evidence type="ECO:0000256" key="5">
    <source>
        <dbReference type="SAM" id="MobiDB-lite"/>
    </source>
</evidence>
<dbReference type="VEuPathDB" id="TrichDB:TRFO_17398"/>
<evidence type="ECO:0000256" key="4">
    <source>
        <dbReference type="ARBA" id="ARBA00023242"/>
    </source>
</evidence>
<evidence type="ECO:0000256" key="2">
    <source>
        <dbReference type="ARBA" id="ARBA00023125"/>
    </source>
</evidence>
<dbReference type="PROSITE" id="PS51293">
    <property type="entry name" value="SANT"/>
    <property type="match status" value="1"/>
</dbReference>
<dbReference type="GO" id="GO:0042795">
    <property type="term" value="P:snRNA transcription by RNA polymerase II"/>
    <property type="evidence" value="ECO:0007669"/>
    <property type="project" value="TreeGrafter"/>
</dbReference>
<keyword evidence="2" id="KW-0238">DNA-binding</keyword>
<keyword evidence="3" id="KW-0804">Transcription</keyword>
<evidence type="ECO:0000313" key="10">
    <source>
        <dbReference type="Proteomes" id="UP000179807"/>
    </source>
</evidence>
<accession>A0A1J4KNI6</accession>
<keyword evidence="4" id="KW-0539">Nucleus</keyword>
<feature type="domain" description="Myb-like" evidence="6">
    <location>
        <begin position="112"/>
        <end position="164"/>
    </location>
</feature>
<reference evidence="9" key="1">
    <citation type="submission" date="2016-10" db="EMBL/GenBank/DDBJ databases">
        <authorList>
            <person name="Benchimol M."/>
            <person name="Almeida L.G."/>
            <person name="Vasconcelos A.T."/>
            <person name="Perreira-Neves A."/>
            <person name="Rosa I.A."/>
            <person name="Tasca T."/>
            <person name="Bogo M.R."/>
            <person name="de Souza W."/>
        </authorList>
    </citation>
    <scope>NUCLEOTIDE SEQUENCE [LARGE SCALE GENOMIC DNA]</scope>
    <source>
        <strain evidence="9">K</strain>
    </source>
</reference>
<feature type="domain" description="HTH myb-type" evidence="8">
    <location>
        <begin position="165"/>
        <end position="220"/>
    </location>
</feature>
<dbReference type="SMART" id="SM00717">
    <property type="entry name" value="SANT"/>
    <property type="match status" value="2"/>
</dbReference>
<dbReference type="InterPro" id="IPR001005">
    <property type="entry name" value="SANT/Myb"/>
</dbReference>
<dbReference type="PROSITE" id="PS50090">
    <property type="entry name" value="MYB_LIKE"/>
    <property type="match status" value="2"/>
</dbReference>
<dbReference type="Gene3D" id="1.10.10.60">
    <property type="entry name" value="Homeodomain-like"/>
    <property type="match status" value="2"/>
</dbReference>
<dbReference type="OrthoDB" id="118550at2759"/>
<evidence type="ECO:0000259" key="7">
    <source>
        <dbReference type="PROSITE" id="PS51293"/>
    </source>
</evidence>
<evidence type="ECO:0000259" key="8">
    <source>
        <dbReference type="PROSITE" id="PS51294"/>
    </source>
</evidence>
<organism evidence="9 10">
    <name type="scientific">Tritrichomonas foetus</name>
    <dbReference type="NCBI Taxonomy" id="1144522"/>
    <lineage>
        <taxon>Eukaryota</taxon>
        <taxon>Metamonada</taxon>
        <taxon>Parabasalia</taxon>
        <taxon>Tritrichomonadida</taxon>
        <taxon>Tritrichomonadidae</taxon>
        <taxon>Tritrichomonas</taxon>
    </lineage>
</organism>
<dbReference type="PANTHER" id="PTHR46621">
    <property type="entry name" value="SNRNA-ACTIVATING PROTEIN COMPLEX SUBUNIT 4"/>
    <property type="match status" value="1"/>
</dbReference>
<keyword evidence="1" id="KW-0805">Transcription regulation</keyword>
<keyword evidence="10" id="KW-1185">Reference proteome</keyword>
<feature type="compositionally biased region" description="Polar residues" evidence="5">
    <location>
        <begin position="87"/>
        <end position="96"/>
    </location>
</feature>
<proteinExistence type="predicted"/>
<dbReference type="Pfam" id="PF13921">
    <property type="entry name" value="Myb_DNA-bind_6"/>
    <property type="match status" value="1"/>
</dbReference>
<dbReference type="GO" id="GO:0019185">
    <property type="term" value="C:snRNA-activating protein complex"/>
    <property type="evidence" value="ECO:0007669"/>
    <property type="project" value="TreeGrafter"/>
</dbReference>
<dbReference type="PROSITE" id="PS51294">
    <property type="entry name" value="HTH_MYB"/>
    <property type="match status" value="2"/>
</dbReference>
<evidence type="ECO:0000256" key="1">
    <source>
        <dbReference type="ARBA" id="ARBA00023015"/>
    </source>
</evidence>
<name>A0A1J4KNI6_9EUKA</name>
<comment type="caution">
    <text evidence="9">The sequence shown here is derived from an EMBL/GenBank/DDBJ whole genome shotgun (WGS) entry which is preliminary data.</text>
</comment>
<dbReference type="AlphaFoldDB" id="A0A1J4KNI6"/>
<protein>
    <recommendedName>
        <fullName evidence="11">Myb-like DNA-binding domain containing protein</fullName>
    </recommendedName>
</protein>
<dbReference type="RefSeq" id="XP_068365826.1">
    <property type="nucleotide sequence ID" value="XM_068499563.1"/>
</dbReference>
<dbReference type="PANTHER" id="PTHR46621:SF1">
    <property type="entry name" value="SNRNA-ACTIVATING PROTEIN COMPLEX SUBUNIT 4"/>
    <property type="match status" value="1"/>
</dbReference>
<dbReference type="EMBL" id="MLAK01000558">
    <property type="protein sequence ID" value="OHT12690.1"/>
    <property type="molecule type" value="Genomic_DNA"/>
</dbReference>
<dbReference type="GO" id="GO:0001006">
    <property type="term" value="F:RNA polymerase III type 3 promoter sequence-specific DNA binding"/>
    <property type="evidence" value="ECO:0007669"/>
    <property type="project" value="TreeGrafter"/>
</dbReference>